<dbReference type="AlphaFoldDB" id="A0A409YUV9"/>
<reference evidence="2 3" key="1">
    <citation type="journal article" date="2018" name="Evol. Lett.">
        <title>Horizontal gene cluster transfer increased hallucinogenic mushroom diversity.</title>
        <authorList>
            <person name="Reynolds H.T."/>
            <person name="Vijayakumar V."/>
            <person name="Gluck-Thaler E."/>
            <person name="Korotkin H.B."/>
            <person name="Matheny P.B."/>
            <person name="Slot J.C."/>
        </authorList>
    </citation>
    <scope>NUCLEOTIDE SEQUENCE [LARGE SCALE GENOMIC DNA]</scope>
    <source>
        <strain evidence="2 3">SRW20</strain>
    </source>
</reference>
<evidence type="ECO:0000313" key="3">
    <source>
        <dbReference type="Proteomes" id="UP000284706"/>
    </source>
</evidence>
<evidence type="ECO:0000313" key="2">
    <source>
        <dbReference type="EMBL" id="PPR06763.1"/>
    </source>
</evidence>
<dbReference type="EMBL" id="NHYE01000247">
    <property type="protein sequence ID" value="PPR06763.1"/>
    <property type="molecule type" value="Genomic_DNA"/>
</dbReference>
<feature type="region of interest" description="Disordered" evidence="1">
    <location>
        <begin position="101"/>
        <end position="127"/>
    </location>
</feature>
<organism evidence="2 3">
    <name type="scientific">Gymnopilus dilepis</name>
    <dbReference type="NCBI Taxonomy" id="231916"/>
    <lineage>
        <taxon>Eukaryota</taxon>
        <taxon>Fungi</taxon>
        <taxon>Dikarya</taxon>
        <taxon>Basidiomycota</taxon>
        <taxon>Agaricomycotina</taxon>
        <taxon>Agaricomycetes</taxon>
        <taxon>Agaricomycetidae</taxon>
        <taxon>Agaricales</taxon>
        <taxon>Agaricineae</taxon>
        <taxon>Hymenogastraceae</taxon>
        <taxon>Gymnopilus</taxon>
    </lineage>
</organism>
<name>A0A409YUV9_9AGAR</name>
<feature type="compositionally biased region" description="Basic and acidic residues" evidence="1">
    <location>
        <begin position="112"/>
        <end position="127"/>
    </location>
</feature>
<dbReference type="InParanoid" id="A0A409YUV9"/>
<sequence length="127" mass="14747">MSFIRHPYFPHILYGMALTSVSMNLTSQRKSTEDERNRMNARISILESIKQQLESPDALSTDELERLKNLAKKQYEGMEATSETVIDSKDEVKWSNIFRGKKPVEGDTTMNKYEKQDIETLQKELSK</sequence>
<dbReference type="OrthoDB" id="2596179at2759"/>
<keyword evidence="3" id="KW-1185">Reference proteome</keyword>
<comment type="caution">
    <text evidence="2">The sequence shown here is derived from an EMBL/GenBank/DDBJ whole genome shotgun (WGS) entry which is preliminary data.</text>
</comment>
<protein>
    <submittedName>
        <fullName evidence="2">Uncharacterized protein</fullName>
    </submittedName>
</protein>
<dbReference type="Proteomes" id="UP000284706">
    <property type="component" value="Unassembled WGS sequence"/>
</dbReference>
<evidence type="ECO:0000256" key="1">
    <source>
        <dbReference type="SAM" id="MobiDB-lite"/>
    </source>
</evidence>
<proteinExistence type="predicted"/>
<accession>A0A409YUV9</accession>
<gene>
    <name evidence="2" type="ORF">CVT26_003914</name>
</gene>